<dbReference type="AlphaFoldDB" id="O69210"/>
<protein>
    <submittedName>
        <fullName evidence="2">Uncharacterized protein</fullName>
    </submittedName>
</protein>
<accession>O69210</accession>
<name>O69210_ACTPA</name>
<reference evidence="2" key="3">
    <citation type="journal article" date="1998" name="J. Biol. Chem.">
        <title>3-amino-5-hydroxybenzoic acid synthase, the terminal enzyme in the formation of the precursor of mC7N units in rifamycin and related antibiotics.</title>
        <authorList>
            <person name="Kim C.G."/>
            <person name="Yu T.W."/>
            <person name="Fryhle C.B."/>
            <person name="Handa S."/>
            <person name="Floss H.G."/>
        </authorList>
    </citation>
    <scope>NUCLEOTIDE SEQUENCE</scope>
    <source>
        <strain evidence="2">ATCC31565</strain>
    </source>
</reference>
<organism evidence="2">
    <name type="scientific">Actinosynnema pretiosum subsp. auranticum</name>
    <dbReference type="NCBI Taxonomy" id="42198"/>
    <lineage>
        <taxon>Bacteria</taxon>
        <taxon>Bacillati</taxon>
        <taxon>Actinomycetota</taxon>
        <taxon>Actinomycetes</taxon>
        <taxon>Pseudonocardiales</taxon>
        <taxon>Pseudonocardiaceae</taxon>
        <taxon>Actinosynnema</taxon>
    </lineage>
</organism>
<dbReference type="EMBL" id="U33059">
    <property type="protein sequence ID" value="AAC14005.1"/>
    <property type="molecule type" value="Genomic_DNA"/>
</dbReference>
<feature type="region of interest" description="Disordered" evidence="1">
    <location>
        <begin position="1"/>
        <end position="28"/>
    </location>
</feature>
<proteinExistence type="predicted"/>
<reference evidence="2" key="2">
    <citation type="journal article" date="1998" name="Chem. Biol.">
        <title>Biosynthesis of the ansamycin antibiotic rifamycin: deductions from the molecular analysis of the rif biosynthetic gene cluster of Amycolatopsis mediterranei S699.</title>
        <authorList>
            <person name="August P.R."/>
            <person name="Tang L."/>
            <person name="Yoon Y.J."/>
            <person name="Ning S."/>
            <person name="Mueller R."/>
            <person name="Yu T.W."/>
            <person name="Taylor M."/>
            <person name="Hoffmann D."/>
            <person name="Kim C.G."/>
            <person name="Zhang X."/>
            <person name="Hutchinson C.R."/>
            <person name="Floss H.G."/>
        </authorList>
    </citation>
    <scope>NUCLEOTIDE SEQUENCE</scope>
    <source>
        <strain evidence="2">ATCC31565</strain>
    </source>
</reference>
<feature type="compositionally biased region" description="Low complexity" evidence="1">
    <location>
        <begin position="9"/>
        <end position="28"/>
    </location>
</feature>
<reference evidence="2" key="1">
    <citation type="journal article" date="1992" name="J. Am. Chem. Soc.">
        <title>Formation of 3-amino-5-hydroxy-benzoic acid, the precursor of mC7N units in ansamycin antibiotics, by a new variant of the shikimate pathway.</title>
        <authorList>
            <person name="Kim C.G."/>
            <person name="Kirschning A."/>
            <person name="Bergon P."/>
            <person name="Ahn Y."/>
            <person name="Wang J.J."/>
            <person name="Shibuya M."/>
            <person name="Floss H.G."/>
        </authorList>
    </citation>
    <scope>NUCLEOTIDE SEQUENCE</scope>
    <source>
        <strain evidence="2">ATCC31565</strain>
    </source>
</reference>
<evidence type="ECO:0000256" key="1">
    <source>
        <dbReference type="SAM" id="MobiDB-lite"/>
    </source>
</evidence>
<sequence>MVVDMTRTGSAQAPLGGPPAAGAPSWSGWSLAGGGDARPVAEVLPPVVRELRARDRGAHWSFLRGTGVALWLGTTEAARGPVLAVLRAEAAARELRVDPAGEGLPGGPVEPLVEVATASSELALDVAAAVGPAWGEDPGGSGAQATVRRHLAELVALAPEPARPAFLFHCWQSWGRPLSPAARTEAAVAAQGPSPGGRVVGSAGAWRRYLEQIDRAQLRTAADRRRPALPVLFEQATLTHNRLGVGAAVAARAALALRTALVTGAACG</sequence>
<evidence type="ECO:0000313" key="2">
    <source>
        <dbReference type="EMBL" id="AAC14005.1"/>
    </source>
</evidence>